<organism evidence="1 2">
    <name type="scientific">Paramecium octaurelia</name>
    <dbReference type="NCBI Taxonomy" id="43137"/>
    <lineage>
        <taxon>Eukaryota</taxon>
        <taxon>Sar</taxon>
        <taxon>Alveolata</taxon>
        <taxon>Ciliophora</taxon>
        <taxon>Intramacronucleata</taxon>
        <taxon>Oligohymenophorea</taxon>
        <taxon>Peniculida</taxon>
        <taxon>Parameciidae</taxon>
        <taxon>Paramecium</taxon>
    </lineage>
</organism>
<protein>
    <submittedName>
        <fullName evidence="1">Uncharacterized protein</fullName>
    </submittedName>
</protein>
<name>A0A8S1U2N8_PAROT</name>
<reference evidence="1" key="1">
    <citation type="submission" date="2021-01" db="EMBL/GenBank/DDBJ databases">
        <authorList>
            <consortium name="Genoscope - CEA"/>
            <person name="William W."/>
        </authorList>
    </citation>
    <scope>NUCLEOTIDE SEQUENCE</scope>
</reference>
<comment type="caution">
    <text evidence="1">The sequence shown here is derived from an EMBL/GenBank/DDBJ whole genome shotgun (WGS) entry which is preliminary data.</text>
</comment>
<gene>
    <name evidence="1" type="ORF">POCTA_138.1.T0350109</name>
</gene>
<accession>A0A8S1U2N8</accession>
<dbReference type="EMBL" id="CAJJDP010000035">
    <property type="protein sequence ID" value="CAD8158283.1"/>
    <property type="molecule type" value="Genomic_DNA"/>
</dbReference>
<dbReference type="Proteomes" id="UP000683925">
    <property type="component" value="Unassembled WGS sequence"/>
</dbReference>
<evidence type="ECO:0000313" key="2">
    <source>
        <dbReference type="Proteomes" id="UP000683925"/>
    </source>
</evidence>
<dbReference type="AlphaFoldDB" id="A0A8S1U2N8"/>
<proteinExistence type="predicted"/>
<evidence type="ECO:0000313" key="1">
    <source>
        <dbReference type="EMBL" id="CAD8158283.1"/>
    </source>
</evidence>
<sequence length="60" mass="7033">MIAFTQQELQTSFFKNTCFPFISSNSLYSPDCTSRHQSRGYINSCRLQIQHCDFGFSRRT</sequence>
<keyword evidence="2" id="KW-1185">Reference proteome</keyword>